<dbReference type="InterPro" id="IPR003593">
    <property type="entry name" value="AAA+_ATPase"/>
</dbReference>
<dbReference type="InterPro" id="IPR015854">
    <property type="entry name" value="ABC_transpr_LolD-like"/>
</dbReference>
<reference evidence="4 5" key="1">
    <citation type="submission" date="2018-10" db="EMBL/GenBank/DDBJ databases">
        <title>Sinomicrobium pectinilyticum sp. nov., a pectinase-producing bacterium isolated from alkaline and saline soil, and emended description of the genus Sinomicrobium.</title>
        <authorList>
            <person name="Cheng B."/>
            <person name="Li C."/>
            <person name="Lai Q."/>
            <person name="Du M."/>
            <person name="Shao Z."/>
            <person name="Xu P."/>
            <person name="Yang C."/>
        </authorList>
    </citation>
    <scope>NUCLEOTIDE SEQUENCE [LARGE SCALE GENOMIC DNA]</scope>
    <source>
        <strain evidence="4 5">5DNS001</strain>
    </source>
</reference>
<dbReference type="InterPro" id="IPR027417">
    <property type="entry name" value="P-loop_NTPase"/>
</dbReference>
<dbReference type="RefSeq" id="WP_123217617.1">
    <property type="nucleotide sequence ID" value="NZ_RJTM01000128.1"/>
</dbReference>
<keyword evidence="2 4" id="KW-0067">ATP-binding</keyword>
<keyword evidence="1" id="KW-0547">Nucleotide-binding</keyword>
<evidence type="ECO:0000259" key="3">
    <source>
        <dbReference type="PROSITE" id="PS50893"/>
    </source>
</evidence>
<dbReference type="GO" id="GO:0016887">
    <property type="term" value="F:ATP hydrolysis activity"/>
    <property type="evidence" value="ECO:0007669"/>
    <property type="project" value="InterPro"/>
</dbReference>
<dbReference type="PANTHER" id="PTHR24220:SF659">
    <property type="entry name" value="TRANSPORTER, PUTATIVE-RELATED"/>
    <property type="match status" value="1"/>
</dbReference>
<keyword evidence="5" id="KW-1185">Reference proteome</keyword>
<evidence type="ECO:0000313" key="4">
    <source>
        <dbReference type="EMBL" id="RNL80671.1"/>
    </source>
</evidence>
<protein>
    <submittedName>
        <fullName evidence="4">ATP-binding cassette domain-containing protein</fullName>
    </submittedName>
</protein>
<dbReference type="Gene3D" id="3.40.50.300">
    <property type="entry name" value="P-loop containing nucleotide triphosphate hydrolases"/>
    <property type="match status" value="1"/>
</dbReference>
<gene>
    <name evidence="4" type="ORF">ED312_19025</name>
</gene>
<dbReference type="GO" id="GO:0005886">
    <property type="term" value="C:plasma membrane"/>
    <property type="evidence" value="ECO:0007669"/>
    <property type="project" value="TreeGrafter"/>
</dbReference>
<dbReference type="SUPFAM" id="SSF52540">
    <property type="entry name" value="P-loop containing nucleoside triphosphate hydrolases"/>
    <property type="match status" value="1"/>
</dbReference>
<dbReference type="PROSITE" id="PS50893">
    <property type="entry name" value="ABC_TRANSPORTER_2"/>
    <property type="match status" value="1"/>
</dbReference>
<dbReference type="AlphaFoldDB" id="A0A3N0DYM9"/>
<sequence>MIVTKGLCFSYDKEQYFRFPDIEIEKKGHLLMLGDSGVGKTTFLHLLAGLLKPAEGTVSIEGTDIAKLSHRKLDKFRGRHIGIVFQKAQFIHSLTVEENLLLIQNLSGAGQDKGRVHAILERLNIAQKAHSKGTNLSEGQKQRVSIAAALVNNPDVILADEPTSSLDDKNCTAVTELLKEQALQTNASLVVITHDHRIASQFSNSIRL</sequence>
<dbReference type="GO" id="GO:0005524">
    <property type="term" value="F:ATP binding"/>
    <property type="evidence" value="ECO:0007669"/>
    <property type="project" value="UniProtKB-KW"/>
</dbReference>
<dbReference type="Proteomes" id="UP000267469">
    <property type="component" value="Unassembled WGS sequence"/>
</dbReference>
<comment type="caution">
    <text evidence="4">The sequence shown here is derived from an EMBL/GenBank/DDBJ whole genome shotgun (WGS) entry which is preliminary data.</text>
</comment>
<dbReference type="SMART" id="SM00382">
    <property type="entry name" value="AAA"/>
    <property type="match status" value="1"/>
</dbReference>
<proteinExistence type="predicted"/>
<evidence type="ECO:0000256" key="2">
    <source>
        <dbReference type="ARBA" id="ARBA00022840"/>
    </source>
</evidence>
<accession>A0A3N0DYM9</accession>
<dbReference type="GO" id="GO:0022857">
    <property type="term" value="F:transmembrane transporter activity"/>
    <property type="evidence" value="ECO:0007669"/>
    <property type="project" value="TreeGrafter"/>
</dbReference>
<evidence type="ECO:0000256" key="1">
    <source>
        <dbReference type="ARBA" id="ARBA00022741"/>
    </source>
</evidence>
<dbReference type="OrthoDB" id="1414429at2"/>
<dbReference type="Pfam" id="PF00005">
    <property type="entry name" value="ABC_tran"/>
    <property type="match status" value="1"/>
</dbReference>
<dbReference type="InterPro" id="IPR003439">
    <property type="entry name" value="ABC_transporter-like_ATP-bd"/>
</dbReference>
<name>A0A3N0DYM9_SINP1</name>
<dbReference type="EMBL" id="RJTM01000128">
    <property type="protein sequence ID" value="RNL80671.1"/>
    <property type="molecule type" value="Genomic_DNA"/>
</dbReference>
<dbReference type="PANTHER" id="PTHR24220">
    <property type="entry name" value="IMPORT ATP-BINDING PROTEIN"/>
    <property type="match status" value="1"/>
</dbReference>
<organism evidence="4 5">
    <name type="scientific">Sinomicrobium pectinilyticum</name>
    <dbReference type="NCBI Taxonomy" id="1084421"/>
    <lineage>
        <taxon>Bacteria</taxon>
        <taxon>Pseudomonadati</taxon>
        <taxon>Bacteroidota</taxon>
        <taxon>Flavobacteriia</taxon>
        <taxon>Flavobacteriales</taxon>
        <taxon>Flavobacteriaceae</taxon>
        <taxon>Sinomicrobium</taxon>
    </lineage>
</organism>
<feature type="domain" description="ABC transporter" evidence="3">
    <location>
        <begin position="2"/>
        <end position="208"/>
    </location>
</feature>
<evidence type="ECO:0000313" key="5">
    <source>
        <dbReference type="Proteomes" id="UP000267469"/>
    </source>
</evidence>